<dbReference type="GO" id="GO:0004497">
    <property type="term" value="F:monooxygenase activity"/>
    <property type="evidence" value="ECO:0007669"/>
    <property type="project" value="InterPro"/>
</dbReference>
<dbReference type="InterPro" id="IPR050816">
    <property type="entry name" value="Flavin-dep_Halogenase_NPB"/>
</dbReference>
<keyword evidence="4" id="KW-1185">Reference proteome</keyword>
<sequence length="258" mass="28936">MPACTDSLFDPHGHGWHLDRPLFDRRLREHARAQGAQLCTAAVRPNALGNDGSWTVELRGAGAVARCRWLIDATGRRAAIATASGARRRTRDRLVALHLTLGPADTADATTTVEAAPDGWWYTAPLPTGHRLLAWYTDADLPAADPADFTARLAATDHITPLTSRHPWPLGATPAAPRPHRPPRPRHRPRLDRRRGRRRGLRPALLAGHPHRPLHRPRRRPRRPRPPGRRPDRPPGLPRRPRRHPRGLPAQPPRPLRR</sequence>
<reference evidence="3 4" key="1">
    <citation type="submission" date="2014-05" db="EMBL/GenBank/DDBJ databases">
        <title>Draft Genome Sequence of Kitasatospora cheerisanensis KCTC 2395.</title>
        <authorList>
            <person name="Nam D.H."/>
        </authorList>
    </citation>
    <scope>NUCLEOTIDE SEQUENCE [LARGE SCALE GENOMIC DNA]</scope>
    <source>
        <strain evidence="3 4">KCTC 2395</strain>
    </source>
</reference>
<dbReference type="Gene3D" id="3.50.50.60">
    <property type="entry name" value="FAD/NAD(P)-binding domain"/>
    <property type="match status" value="1"/>
</dbReference>
<feature type="region of interest" description="Disordered" evidence="2">
    <location>
        <begin position="161"/>
        <end position="258"/>
    </location>
</feature>
<evidence type="ECO:0000256" key="2">
    <source>
        <dbReference type="SAM" id="MobiDB-lite"/>
    </source>
</evidence>
<accession>A0A066Z1M0</accession>
<protein>
    <submittedName>
        <fullName evidence="3">Oxidoreductase</fullName>
    </submittedName>
</protein>
<dbReference type="Proteomes" id="UP000027178">
    <property type="component" value="Unassembled WGS sequence"/>
</dbReference>
<comment type="similarity">
    <text evidence="1">Belongs to the flavin-dependent halogenase family. Bacterial tryptophan halogenase subfamily.</text>
</comment>
<evidence type="ECO:0000313" key="3">
    <source>
        <dbReference type="EMBL" id="KDN87663.1"/>
    </source>
</evidence>
<dbReference type="PANTHER" id="PTHR43747">
    <property type="entry name" value="FAD-BINDING PROTEIN"/>
    <property type="match status" value="1"/>
</dbReference>
<dbReference type="eggNOG" id="COG0644">
    <property type="taxonomic scope" value="Bacteria"/>
</dbReference>
<feature type="compositionally biased region" description="Basic residues" evidence="2">
    <location>
        <begin position="178"/>
        <end position="201"/>
    </location>
</feature>
<comment type="caution">
    <text evidence="3">The sequence shown here is derived from an EMBL/GenBank/DDBJ whole genome shotgun (WGS) entry which is preliminary data.</text>
</comment>
<organism evidence="3 4">
    <name type="scientific">Kitasatospora cheerisanensis KCTC 2395</name>
    <dbReference type="NCBI Taxonomy" id="1348663"/>
    <lineage>
        <taxon>Bacteria</taxon>
        <taxon>Bacillati</taxon>
        <taxon>Actinomycetota</taxon>
        <taxon>Actinomycetes</taxon>
        <taxon>Kitasatosporales</taxon>
        <taxon>Streptomycetaceae</taxon>
        <taxon>Kitasatospora</taxon>
    </lineage>
</organism>
<dbReference type="AlphaFoldDB" id="A0A066Z1M0"/>
<dbReference type="SUPFAM" id="SSF51905">
    <property type="entry name" value="FAD/NAD(P)-binding domain"/>
    <property type="match status" value="1"/>
</dbReference>
<dbReference type="InterPro" id="IPR036188">
    <property type="entry name" value="FAD/NAD-bd_sf"/>
</dbReference>
<dbReference type="Pfam" id="PF04820">
    <property type="entry name" value="Trp_halogenase"/>
    <property type="match status" value="1"/>
</dbReference>
<dbReference type="EMBL" id="JNBY01000022">
    <property type="protein sequence ID" value="KDN87663.1"/>
    <property type="molecule type" value="Genomic_DNA"/>
</dbReference>
<dbReference type="PATRIC" id="fig|1348663.4.peg.554"/>
<name>A0A066Z1M0_9ACTN</name>
<evidence type="ECO:0000313" key="4">
    <source>
        <dbReference type="Proteomes" id="UP000027178"/>
    </source>
</evidence>
<proteinExistence type="inferred from homology"/>
<dbReference type="PANTHER" id="PTHR43747:SF1">
    <property type="entry name" value="SLR1998 PROTEIN"/>
    <property type="match status" value="1"/>
</dbReference>
<feature type="compositionally biased region" description="Basic residues" evidence="2">
    <location>
        <begin position="209"/>
        <end position="228"/>
    </location>
</feature>
<dbReference type="InterPro" id="IPR006905">
    <property type="entry name" value="Flavin_halogenase"/>
</dbReference>
<evidence type="ECO:0000256" key="1">
    <source>
        <dbReference type="ARBA" id="ARBA00038396"/>
    </source>
</evidence>
<gene>
    <name evidence="3" type="ORF">KCH_05840</name>
</gene>
<dbReference type="HOGENOM" id="CLU_1076802_0_0_11"/>